<comment type="caution">
    <text evidence="1">The sequence shown here is derived from an EMBL/GenBank/DDBJ whole genome shotgun (WGS) entry which is preliminary data.</text>
</comment>
<organism evidence="1 2">
    <name type="scientific">Alienimonas chondri</name>
    <dbReference type="NCBI Taxonomy" id="2681879"/>
    <lineage>
        <taxon>Bacteria</taxon>
        <taxon>Pseudomonadati</taxon>
        <taxon>Planctomycetota</taxon>
        <taxon>Planctomycetia</taxon>
        <taxon>Planctomycetales</taxon>
        <taxon>Planctomycetaceae</taxon>
        <taxon>Alienimonas</taxon>
    </lineage>
</organism>
<dbReference type="Proteomes" id="UP000609651">
    <property type="component" value="Unassembled WGS sequence"/>
</dbReference>
<proteinExistence type="predicted"/>
<reference evidence="1 2" key="1">
    <citation type="journal article" date="2020" name="Syst. Appl. Microbiol.">
        <title>Alienimonas chondri sp. nov., a novel planctomycete isolated from the biofilm of the red alga Chondrus crispus.</title>
        <authorList>
            <person name="Vitorino I."/>
            <person name="Albuquerque L."/>
            <person name="Wiegand S."/>
            <person name="Kallscheuer N."/>
            <person name="da Costa M.S."/>
            <person name="Lobo-da-Cunha A."/>
            <person name="Jogler C."/>
            <person name="Lage O.M."/>
        </authorList>
    </citation>
    <scope>NUCLEOTIDE SEQUENCE [LARGE SCALE GENOMIC DNA]</scope>
    <source>
        <strain evidence="1 2">LzC2</strain>
    </source>
</reference>
<name>A0ABX1V9M1_9PLAN</name>
<accession>A0ABX1V9M1</accession>
<gene>
    <name evidence="1" type="ORF">LzC2_08490</name>
</gene>
<evidence type="ECO:0000313" key="2">
    <source>
        <dbReference type="Proteomes" id="UP000609651"/>
    </source>
</evidence>
<evidence type="ECO:0000313" key="1">
    <source>
        <dbReference type="EMBL" id="NNJ24789.1"/>
    </source>
</evidence>
<keyword evidence="2" id="KW-1185">Reference proteome</keyword>
<protein>
    <submittedName>
        <fullName evidence="1">Uncharacterized protein</fullName>
    </submittedName>
</protein>
<sequence>MARLGVDANSDYFTDQSWEHTHPYTEDRHAHLPAYLVLLADGELSDEGKRALGSFVFHSLEDAYRFIAPTDETWQFAQGTIRLTLLTLWRDRSIHGWEFLYWACWDRQIEELHEDPDEWFMLTRVLRLEQQFDLSTLITEP</sequence>
<dbReference type="EMBL" id="WTPX01000017">
    <property type="protein sequence ID" value="NNJ24789.1"/>
    <property type="molecule type" value="Genomic_DNA"/>
</dbReference>